<dbReference type="PANTHER" id="PTHR42887:SF1">
    <property type="entry name" value="BLR3961 PROTEIN"/>
    <property type="match status" value="1"/>
</dbReference>
<dbReference type="eggNOG" id="COG2081">
    <property type="taxonomic scope" value="Bacteria"/>
</dbReference>
<dbReference type="Proteomes" id="UP000002931">
    <property type="component" value="Unassembled WGS sequence"/>
</dbReference>
<organism evidence="6 7">
    <name type="scientific">Maritimibacter alkaliphilus HTCC2654</name>
    <dbReference type="NCBI Taxonomy" id="314271"/>
    <lineage>
        <taxon>Bacteria</taxon>
        <taxon>Pseudomonadati</taxon>
        <taxon>Pseudomonadota</taxon>
        <taxon>Alphaproteobacteria</taxon>
        <taxon>Rhodobacterales</taxon>
        <taxon>Roseobacteraceae</taxon>
        <taxon>Maritimibacter</taxon>
    </lineage>
</organism>
<dbReference type="EMBL" id="AAMT01000008">
    <property type="protein sequence ID" value="EAQ12689.1"/>
    <property type="molecule type" value="Genomic_DNA"/>
</dbReference>
<dbReference type="InterPro" id="IPR004792">
    <property type="entry name" value="BaiN-like"/>
</dbReference>
<dbReference type="PANTHER" id="PTHR42887">
    <property type="entry name" value="OS12G0638800 PROTEIN"/>
    <property type="match status" value="1"/>
</dbReference>
<dbReference type="NCBIfam" id="TIGR00275">
    <property type="entry name" value="aminoacetone oxidase family FAD-binding enzyme"/>
    <property type="match status" value="1"/>
</dbReference>
<protein>
    <recommendedName>
        <fullName evidence="8">NAD(FAD)-utilizing dehydrogenase</fullName>
    </recommendedName>
</protein>
<dbReference type="InterPro" id="IPR022460">
    <property type="entry name" value="Flavoprotein_PP4765"/>
</dbReference>
<comment type="cofactor">
    <cofactor evidence="1">
        <name>FAD</name>
        <dbReference type="ChEBI" id="CHEBI:57692"/>
    </cofactor>
</comment>
<comment type="caution">
    <text evidence="6">The sequence shown here is derived from an EMBL/GenBank/DDBJ whole genome shotgun (WGS) entry which is preliminary data.</text>
</comment>
<dbReference type="Pfam" id="PF22780">
    <property type="entry name" value="HI0933_like_1st"/>
    <property type="match status" value="1"/>
</dbReference>
<dbReference type="InterPro" id="IPR036188">
    <property type="entry name" value="FAD/NAD-bd_sf"/>
</dbReference>
<evidence type="ECO:0000256" key="1">
    <source>
        <dbReference type="ARBA" id="ARBA00001974"/>
    </source>
</evidence>
<evidence type="ECO:0000313" key="6">
    <source>
        <dbReference type="EMBL" id="EAQ12689.1"/>
    </source>
</evidence>
<gene>
    <name evidence="6" type="ORF">RB2654_15425</name>
</gene>
<feature type="domain" description="RsdA/BaiN/AoA(So)-like insert" evidence="5">
    <location>
        <begin position="205"/>
        <end position="344"/>
    </location>
</feature>
<evidence type="ECO:0000259" key="4">
    <source>
        <dbReference type="Pfam" id="PF03486"/>
    </source>
</evidence>
<name>A3VHD4_9RHOB</name>
<dbReference type="AlphaFoldDB" id="A3VHD4"/>
<dbReference type="Pfam" id="PF03486">
    <property type="entry name" value="HI0933_like"/>
    <property type="match status" value="1"/>
</dbReference>
<evidence type="ECO:0000256" key="2">
    <source>
        <dbReference type="ARBA" id="ARBA00022630"/>
    </source>
</evidence>
<dbReference type="Gene3D" id="2.40.30.10">
    <property type="entry name" value="Translation factors"/>
    <property type="match status" value="1"/>
</dbReference>
<feature type="domain" description="RsdA/BaiN/AoA(So)-like Rossmann fold-like" evidence="4">
    <location>
        <begin position="19"/>
        <end position="395"/>
    </location>
</feature>
<accession>A3VHD4</accession>
<dbReference type="Gene3D" id="3.50.50.60">
    <property type="entry name" value="FAD/NAD(P)-binding domain"/>
    <property type="match status" value="1"/>
</dbReference>
<dbReference type="PRINTS" id="PR00368">
    <property type="entry name" value="FADPNR"/>
</dbReference>
<proteinExistence type="predicted"/>
<evidence type="ECO:0000313" key="7">
    <source>
        <dbReference type="Proteomes" id="UP000002931"/>
    </source>
</evidence>
<dbReference type="SUPFAM" id="SSF51905">
    <property type="entry name" value="FAD/NAD(P)-binding domain"/>
    <property type="match status" value="1"/>
</dbReference>
<reference evidence="6 7" key="1">
    <citation type="journal article" date="2010" name="J. Bacteriol.">
        <title>Genome sequences of Pelagibaca bermudensis HTCC2601T and Maritimibacter alkaliphilus HTCC2654T, the type strains of two marine Roseobacter genera.</title>
        <authorList>
            <person name="Thrash J.C."/>
            <person name="Cho J.C."/>
            <person name="Ferriera S."/>
            <person name="Johnson J."/>
            <person name="Vergin K.L."/>
            <person name="Giovannoni S.J."/>
        </authorList>
    </citation>
    <scope>NUCLEOTIDE SEQUENCE [LARGE SCALE GENOMIC DNA]</scope>
    <source>
        <strain evidence="6 7">HTCC2654</strain>
    </source>
</reference>
<keyword evidence="7" id="KW-1185">Reference proteome</keyword>
<dbReference type="NCBIfam" id="TIGR03862">
    <property type="entry name" value="flavo_PP4765"/>
    <property type="match status" value="1"/>
</dbReference>
<dbReference type="SUPFAM" id="SSF160996">
    <property type="entry name" value="HI0933 insert domain-like"/>
    <property type="match status" value="1"/>
</dbReference>
<dbReference type="HOGENOM" id="CLU_025174_1_0_5"/>
<dbReference type="InterPro" id="IPR023166">
    <property type="entry name" value="BaiN-like_dom_sf"/>
</dbReference>
<evidence type="ECO:0008006" key="8">
    <source>
        <dbReference type="Google" id="ProtNLM"/>
    </source>
</evidence>
<dbReference type="STRING" id="314271.RB2654_15425"/>
<sequence>MCRAALPCSEGGMNGVKRQALVIGAGPAGLMAAGALARDDCDVVVAEGKPSVARKFLMAGKSGLNLTKDEPLERFLAAYHGGCAGLVRAAVVDFGPVEVADWARGLGQPVFTGSSGRVFPETMKGSPLLRAWLGTLDGVTIRTRWRWVGFDGTGYAFETPEGRQVVTPDLCILALGGGSWARLGSDGAWVPWLADRGVNIAPLAPANAGLVVDWSVHMAKHFGAPVKVARLTAGDTSVRGEFVVSARGLEGSAIYTVSRAVRVGMALTVDLCPDLTQDEVAARLAKPRGKATVAGHLRKALKLDPVRLALLMEFGRPLPDDLAPLVKALPIRHAGLRPIDEAISTAGGITAEALDGYAIRAIPGLYACGEMLDWEAPTGGYLLTACFATGLAAARQALV</sequence>
<dbReference type="InterPro" id="IPR057661">
    <property type="entry name" value="RsdA/BaiN/AoA(So)_Rossmann"/>
</dbReference>
<dbReference type="Gene3D" id="1.10.8.260">
    <property type="entry name" value="HI0933 insert domain-like"/>
    <property type="match status" value="1"/>
</dbReference>
<evidence type="ECO:0000259" key="5">
    <source>
        <dbReference type="Pfam" id="PF22780"/>
    </source>
</evidence>
<evidence type="ECO:0000256" key="3">
    <source>
        <dbReference type="ARBA" id="ARBA00022827"/>
    </source>
</evidence>
<keyword evidence="2" id="KW-0285">Flavoprotein</keyword>
<keyword evidence="3" id="KW-0274">FAD</keyword>
<dbReference type="InterPro" id="IPR055178">
    <property type="entry name" value="RsdA/BaiN/AoA(So)-like_dom"/>
</dbReference>